<evidence type="ECO:0000256" key="4">
    <source>
        <dbReference type="ARBA" id="ARBA00022692"/>
    </source>
</evidence>
<dbReference type="GO" id="GO:0065002">
    <property type="term" value="P:intracellular protein transmembrane transport"/>
    <property type="evidence" value="ECO:0007669"/>
    <property type="project" value="UniProtKB-UniRule"/>
</dbReference>
<proteinExistence type="inferred from homology"/>
<feature type="transmembrane region" description="Helical" evidence="9">
    <location>
        <begin position="274"/>
        <end position="299"/>
    </location>
</feature>
<dbReference type="SUPFAM" id="SSF82866">
    <property type="entry name" value="Multidrug efflux transporter AcrB transmembrane domain"/>
    <property type="match status" value="1"/>
</dbReference>
<dbReference type="Pfam" id="PF02355">
    <property type="entry name" value="SecD_SecF_C"/>
    <property type="match status" value="1"/>
</dbReference>
<keyword evidence="2 9" id="KW-0813">Transport</keyword>
<dbReference type="GO" id="GO:0015450">
    <property type="term" value="F:protein-transporting ATPase activity"/>
    <property type="evidence" value="ECO:0007669"/>
    <property type="project" value="InterPro"/>
</dbReference>
<dbReference type="GO" id="GO:0006605">
    <property type="term" value="P:protein targeting"/>
    <property type="evidence" value="ECO:0007669"/>
    <property type="project" value="UniProtKB-UniRule"/>
</dbReference>
<evidence type="ECO:0000256" key="1">
    <source>
        <dbReference type="ARBA" id="ARBA00004651"/>
    </source>
</evidence>
<keyword evidence="5 9" id="KW-0653">Protein transport</keyword>
<evidence type="ECO:0000313" key="11">
    <source>
        <dbReference type="EMBL" id="ERP32115.1"/>
    </source>
</evidence>
<dbReference type="AlphaFoldDB" id="U7DCG0"/>
<dbReference type="InterPro" id="IPR022646">
    <property type="entry name" value="SecD/SecF_CS"/>
</dbReference>
<dbReference type="PATRIC" id="fig|1313304.3.peg.802"/>
<dbReference type="NCBIfam" id="TIGR00916">
    <property type="entry name" value="2A0604s01"/>
    <property type="match status" value="1"/>
</dbReference>
<feature type="transmembrane region" description="Helical" evidence="9">
    <location>
        <begin position="143"/>
        <end position="160"/>
    </location>
</feature>
<reference evidence="11 12" key="1">
    <citation type="journal article" date="2013" name="Environ. Microbiol.">
        <title>Genome analysis of Chitinivibrio alkaliphilus gen. nov., sp. nov., a novel extremely haloalkaliphilic anaerobic chitinolytic bacterium from the candidate phylum Termite Group 3.</title>
        <authorList>
            <person name="Sorokin D.Y."/>
            <person name="Gumerov V.M."/>
            <person name="Rakitin A.L."/>
            <person name="Beletsky A.V."/>
            <person name="Damste J.S."/>
            <person name="Muyzer G."/>
            <person name="Mardanov A.V."/>
            <person name="Ravin N.V."/>
        </authorList>
    </citation>
    <scope>NUCLEOTIDE SEQUENCE [LARGE SCALE GENOMIC DNA]</scope>
    <source>
        <strain evidence="11 12">ACht1</strain>
    </source>
</reference>
<comment type="function">
    <text evidence="9">Part of the Sec protein translocase complex. Interacts with the SecYEG preprotein conducting channel. SecDF uses the proton motive force (PMF) to complete protein translocation after the ATP-dependent function of SecA.</text>
</comment>
<dbReference type="NCBIfam" id="TIGR00966">
    <property type="entry name" value="transloc_SecF"/>
    <property type="match status" value="1"/>
</dbReference>
<comment type="caution">
    <text evidence="9">Lacks conserved residue(s) required for the propagation of feature annotation.</text>
</comment>
<comment type="similarity">
    <text evidence="9">Belongs to the SecD/SecF family. SecF subfamily.</text>
</comment>
<evidence type="ECO:0000256" key="7">
    <source>
        <dbReference type="ARBA" id="ARBA00023010"/>
    </source>
</evidence>
<dbReference type="STRING" id="1313304.CALK_0837"/>
<evidence type="ECO:0000256" key="8">
    <source>
        <dbReference type="ARBA" id="ARBA00023136"/>
    </source>
</evidence>
<keyword evidence="12" id="KW-1185">Reference proteome</keyword>
<dbReference type="Gene3D" id="1.20.1640.10">
    <property type="entry name" value="Multidrug efflux transporter AcrB transmembrane domain"/>
    <property type="match status" value="1"/>
</dbReference>
<dbReference type="HAMAP" id="MF_01464_B">
    <property type="entry name" value="SecF_B"/>
    <property type="match status" value="1"/>
</dbReference>
<dbReference type="PRINTS" id="PR01755">
    <property type="entry name" value="SECFTRNLCASE"/>
</dbReference>
<name>U7DCG0_9BACT</name>
<protein>
    <recommendedName>
        <fullName evidence="9">Protein-export membrane protein SecF</fullName>
    </recommendedName>
</protein>
<keyword evidence="3 9" id="KW-1003">Cell membrane</keyword>
<comment type="subunit">
    <text evidence="9">Forms a complex with SecD. Part of the essential Sec protein translocation apparatus which comprises SecA, SecYEG and auxiliary proteins SecDF. Other proteins may also be involved.</text>
</comment>
<evidence type="ECO:0000313" key="12">
    <source>
        <dbReference type="Proteomes" id="UP000017148"/>
    </source>
</evidence>
<dbReference type="InterPro" id="IPR055344">
    <property type="entry name" value="SecD_SecF_C_bact"/>
</dbReference>
<dbReference type="InterPro" id="IPR022813">
    <property type="entry name" value="SecD/SecF_arch_bac"/>
</dbReference>
<keyword evidence="6 9" id="KW-1133">Transmembrane helix</keyword>
<evidence type="ECO:0000256" key="5">
    <source>
        <dbReference type="ARBA" id="ARBA00022927"/>
    </source>
</evidence>
<feature type="transmembrane region" description="Helical" evidence="9">
    <location>
        <begin position="194"/>
        <end position="215"/>
    </location>
</feature>
<keyword evidence="7 9" id="KW-0811">Translocation</keyword>
<sequence>MYTTNFNINFIGKRKSALIFSALLILLTCTSLILRGGPNFGIDFTGGVSLTIPFDTDDIAEHRERVEERIATMQFADYELKTLSDADAAYLQIIVSQGEHDAAEVRESILSELQDIYPNLLHNREISAEVVGPRVGRELTANAFKAIAFSLLVIILYVAFRFKLAYGIGAIAALVHDIIITIGIFSIFNWEISLPVIAAILTIVGYSLNDTIVLFDRIRENLNEHKDKSLSLSDTLNISVNQTLSRTVITSITTLFVVTSIFVTFLPTENVLKYFSAALLVGVIAGTYSSIFIATPVLIQLNKKWPIDK</sequence>
<feature type="domain" description="Protein export membrane protein SecD/SecF C-terminal" evidence="10">
    <location>
        <begin position="124"/>
        <end position="303"/>
    </location>
</feature>
<evidence type="ECO:0000256" key="3">
    <source>
        <dbReference type="ARBA" id="ARBA00022475"/>
    </source>
</evidence>
<organism evidence="11 12">
    <name type="scientific">Chitinivibrio alkaliphilus ACht1</name>
    <dbReference type="NCBI Taxonomy" id="1313304"/>
    <lineage>
        <taxon>Bacteria</taxon>
        <taxon>Pseudomonadati</taxon>
        <taxon>Fibrobacterota</taxon>
        <taxon>Chitinivibrionia</taxon>
        <taxon>Chitinivibrionales</taxon>
        <taxon>Chitinivibrionaceae</taxon>
        <taxon>Chitinivibrio</taxon>
    </lineage>
</organism>
<keyword evidence="4 9" id="KW-0812">Transmembrane</keyword>
<dbReference type="Pfam" id="PF07549">
    <property type="entry name" value="Sec_GG"/>
    <property type="match status" value="1"/>
</dbReference>
<dbReference type="GO" id="GO:0005886">
    <property type="term" value="C:plasma membrane"/>
    <property type="evidence" value="ECO:0007669"/>
    <property type="project" value="UniProtKB-SubCell"/>
</dbReference>
<comment type="subcellular location">
    <subcellularLocation>
        <location evidence="1 9">Cell membrane</location>
        <topology evidence="1 9">Multi-pass membrane protein</topology>
    </subcellularLocation>
</comment>
<keyword evidence="8 9" id="KW-0472">Membrane</keyword>
<dbReference type="GO" id="GO:0043952">
    <property type="term" value="P:protein transport by the Sec complex"/>
    <property type="evidence" value="ECO:0007669"/>
    <property type="project" value="UniProtKB-UniRule"/>
</dbReference>
<evidence type="ECO:0000256" key="9">
    <source>
        <dbReference type="HAMAP-Rule" id="MF_01464"/>
    </source>
</evidence>
<comment type="caution">
    <text evidence="11">The sequence shown here is derived from an EMBL/GenBank/DDBJ whole genome shotgun (WGS) entry which is preliminary data.</text>
</comment>
<dbReference type="eggNOG" id="COG0341">
    <property type="taxonomic scope" value="Bacteria"/>
</dbReference>
<feature type="transmembrane region" description="Helical" evidence="9">
    <location>
        <begin position="248"/>
        <end position="268"/>
    </location>
</feature>
<gene>
    <name evidence="9" type="primary">secF</name>
    <name evidence="11" type="ORF">CALK_0837</name>
</gene>
<dbReference type="EMBL" id="ASJR01000006">
    <property type="protein sequence ID" value="ERP32115.1"/>
    <property type="molecule type" value="Genomic_DNA"/>
</dbReference>
<evidence type="ECO:0000259" key="10">
    <source>
        <dbReference type="Pfam" id="PF02355"/>
    </source>
</evidence>
<accession>U7DCG0</accession>
<dbReference type="RefSeq" id="WP_022636346.1">
    <property type="nucleotide sequence ID" value="NZ_ASJR01000006.1"/>
</dbReference>
<dbReference type="InterPro" id="IPR005665">
    <property type="entry name" value="SecF_bac"/>
</dbReference>
<evidence type="ECO:0000256" key="6">
    <source>
        <dbReference type="ARBA" id="ARBA00022989"/>
    </source>
</evidence>
<evidence type="ECO:0000256" key="2">
    <source>
        <dbReference type="ARBA" id="ARBA00022448"/>
    </source>
</evidence>
<dbReference type="PANTHER" id="PTHR30081">
    <property type="entry name" value="PROTEIN-EXPORT MEMBRANE PROTEIN SEC"/>
    <property type="match status" value="1"/>
</dbReference>
<dbReference type="InterPro" id="IPR022645">
    <property type="entry name" value="SecD/SecF_bac"/>
</dbReference>
<dbReference type="InterPro" id="IPR048634">
    <property type="entry name" value="SecD_SecF_C"/>
</dbReference>
<feature type="transmembrane region" description="Helical" evidence="9">
    <location>
        <begin position="167"/>
        <end position="188"/>
    </location>
</feature>
<dbReference type="PANTHER" id="PTHR30081:SF8">
    <property type="entry name" value="PROTEIN TRANSLOCASE SUBUNIT SECF"/>
    <property type="match status" value="1"/>
</dbReference>
<dbReference type="OrthoDB" id="9774769at2"/>
<dbReference type="Proteomes" id="UP000017148">
    <property type="component" value="Unassembled WGS sequence"/>
</dbReference>